<dbReference type="PANTHER" id="PTHR32154">
    <property type="entry name" value="PYRUVATE-FLAVODOXIN OXIDOREDUCTASE-RELATED"/>
    <property type="match status" value="1"/>
</dbReference>
<gene>
    <name evidence="4" type="primary">porA</name>
    <name evidence="4" type="ORF">DAMNIGENAA_20070</name>
</gene>
<dbReference type="InterPro" id="IPR050722">
    <property type="entry name" value="Pyruvate:ferred/Flavod_OxRd"/>
</dbReference>
<comment type="caution">
    <text evidence="4">The sequence shown here is derived from an EMBL/GenBank/DDBJ whole genome shotgun (WGS) entry which is preliminary data.</text>
</comment>
<protein>
    <submittedName>
        <fullName evidence="4">Pyruvate ferredoxin oxidoreductase</fullName>
    </submittedName>
</protein>
<dbReference type="Gene3D" id="3.40.50.970">
    <property type="match status" value="1"/>
</dbReference>
<proteinExistence type="predicted"/>
<reference evidence="4" key="1">
    <citation type="submission" date="2022-12" db="EMBL/GenBank/DDBJ databases">
        <title>Reference genome sequencing for broad-spectrum identification of bacterial and archaeal isolates by mass spectrometry.</title>
        <authorList>
            <person name="Sekiguchi Y."/>
            <person name="Tourlousse D.M."/>
        </authorList>
    </citation>
    <scope>NUCLEOTIDE SEQUENCE</scope>
    <source>
        <strain evidence="4">ASRB1</strain>
    </source>
</reference>
<dbReference type="SUPFAM" id="SSF52518">
    <property type="entry name" value="Thiamin diphosphate-binding fold (THDP-binding)"/>
    <property type="match status" value="1"/>
</dbReference>
<dbReference type="EMBL" id="BSDR01000001">
    <property type="protein sequence ID" value="GLI34574.1"/>
    <property type="molecule type" value="Genomic_DNA"/>
</dbReference>
<dbReference type="FunFam" id="3.40.50.970:FF:000012">
    <property type="entry name" value="Pyruvate:ferredoxin (Flavodoxin) oxidoreductase"/>
    <property type="match status" value="1"/>
</dbReference>
<dbReference type="Gene3D" id="3.40.50.920">
    <property type="match status" value="1"/>
</dbReference>
<evidence type="ECO:0000313" key="5">
    <source>
        <dbReference type="Proteomes" id="UP001144372"/>
    </source>
</evidence>
<dbReference type="Pfam" id="PF01855">
    <property type="entry name" value="POR_N"/>
    <property type="match status" value="1"/>
</dbReference>
<keyword evidence="5" id="KW-1185">Reference proteome</keyword>
<dbReference type="InterPro" id="IPR029061">
    <property type="entry name" value="THDP-binding"/>
</dbReference>
<feature type="domain" description="Pyruvate flavodoxin/ferredoxin oxidoreductase pyrimidine binding" evidence="2">
    <location>
        <begin position="16"/>
        <end position="212"/>
    </location>
</feature>
<dbReference type="InterPro" id="IPR033412">
    <property type="entry name" value="PFOR_II"/>
</dbReference>
<evidence type="ECO:0000259" key="2">
    <source>
        <dbReference type="Pfam" id="PF01855"/>
    </source>
</evidence>
<evidence type="ECO:0000313" key="4">
    <source>
        <dbReference type="EMBL" id="GLI34574.1"/>
    </source>
</evidence>
<dbReference type="GO" id="GO:0019752">
    <property type="term" value="P:carboxylic acid metabolic process"/>
    <property type="evidence" value="ECO:0007669"/>
    <property type="project" value="UniProtKB-ARBA"/>
</dbReference>
<dbReference type="InterPro" id="IPR009014">
    <property type="entry name" value="Transketo_C/PFOR_II"/>
</dbReference>
<dbReference type="SUPFAM" id="SSF52922">
    <property type="entry name" value="TK C-terminal domain-like"/>
    <property type="match status" value="1"/>
</dbReference>
<feature type="domain" description="Pyruvate:ferredoxin oxidoreductase core" evidence="3">
    <location>
        <begin position="271"/>
        <end position="374"/>
    </location>
</feature>
<evidence type="ECO:0000256" key="1">
    <source>
        <dbReference type="ARBA" id="ARBA00023002"/>
    </source>
</evidence>
<accession>A0A9W6CXQ6</accession>
<dbReference type="PANTHER" id="PTHR32154:SF0">
    <property type="entry name" value="PYRUVATE-FLAVODOXIN OXIDOREDUCTASE-RELATED"/>
    <property type="match status" value="1"/>
</dbReference>
<dbReference type="GO" id="GO:0006979">
    <property type="term" value="P:response to oxidative stress"/>
    <property type="evidence" value="ECO:0007669"/>
    <property type="project" value="TreeGrafter"/>
</dbReference>
<dbReference type="InterPro" id="IPR002880">
    <property type="entry name" value="Pyrv_Fd/Flavodoxin_OxRdtase_N"/>
</dbReference>
<evidence type="ECO:0000259" key="3">
    <source>
        <dbReference type="Pfam" id="PF17147"/>
    </source>
</evidence>
<dbReference type="Pfam" id="PF17147">
    <property type="entry name" value="PFOR_II"/>
    <property type="match status" value="1"/>
</dbReference>
<sequence length="402" mass="44108">MGQTLILTGTQAAALAAKLCRVQVVAAYPITPQSKIPEVLSEYVERGELNAEFVRVESEHSAMGVCISASIVGARVFTATAANGLAYMHEQLHWAAGARLPIVMPVTNRGLGAPWTILNDMQDTIAQRDTGWMQFYCMNNQEVLDQVILAYRIAEQLLIPTMVCFDGFRLSHTMMPVNVPSQEEVDAFLPPYQPAYTLDAENPVNINPVVMTDPIPDSEGNLCPGYMGFRHRLQESFESAWPVISEAAKSFNERFGRSYEDCLYRYKTEDADFLFVTMGSLSSEASETVDLLREEGFKAGVIGIRAYRPFPAKALAQAVEKAKSIAVVEKAISYGYEGAVATELKAALFSNNGHRPVLFNYIVGLGGKDVKPSDLLEIAHETTRAAAEGTHQECPRWLGAGV</sequence>
<dbReference type="CDD" id="cd07034">
    <property type="entry name" value="TPP_PYR_PFOR_IOR-alpha_like"/>
    <property type="match status" value="1"/>
</dbReference>
<dbReference type="AlphaFoldDB" id="A0A9W6CXQ6"/>
<dbReference type="RefSeq" id="WP_281793906.1">
    <property type="nucleotide sequence ID" value="NZ_BSDR01000001.1"/>
</dbReference>
<name>A0A9W6CXQ6_9BACT</name>
<keyword evidence="1" id="KW-0560">Oxidoreductase</keyword>
<dbReference type="GO" id="GO:0016903">
    <property type="term" value="F:oxidoreductase activity, acting on the aldehyde or oxo group of donors"/>
    <property type="evidence" value="ECO:0007669"/>
    <property type="project" value="UniProtKB-ARBA"/>
</dbReference>
<dbReference type="FunFam" id="3.40.50.920:FF:000010">
    <property type="entry name" value="Pyruvate ferredoxin oxidoreductase, alpha subunit"/>
    <property type="match status" value="1"/>
</dbReference>
<dbReference type="Proteomes" id="UP001144372">
    <property type="component" value="Unassembled WGS sequence"/>
</dbReference>
<keyword evidence="4" id="KW-0670">Pyruvate</keyword>
<organism evidence="4 5">
    <name type="scientific">Desulforhabdus amnigena</name>
    <dbReference type="NCBI Taxonomy" id="40218"/>
    <lineage>
        <taxon>Bacteria</taxon>
        <taxon>Pseudomonadati</taxon>
        <taxon>Thermodesulfobacteriota</taxon>
        <taxon>Syntrophobacteria</taxon>
        <taxon>Syntrophobacterales</taxon>
        <taxon>Syntrophobacteraceae</taxon>
        <taxon>Desulforhabdus</taxon>
    </lineage>
</organism>